<keyword evidence="3" id="KW-0808">Transferase</keyword>
<dbReference type="Pfam" id="PF17836">
    <property type="entry name" value="PglD_N"/>
    <property type="match status" value="1"/>
</dbReference>
<dbReference type="InterPro" id="IPR041561">
    <property type="entry name" value="PglD_N"/>
</dbReference>
<dbReference type="InterPro" id="IPR011004">
    <property type="entry name" value="Trimer_LpxA-like_sf"/>
</dbReference>
<reference evidence="3 4" key="1">
    <citation type="submission" date="2019-03" db="EMBL/GenBank/DDBJ databases">
        <title>Algoriphagus sp. nov, a new strain isolated from root system soil of mangrove plant Kandelia.</title>
        <authorList>
            <person name="Yin Q."/>
            <person name="Wang K."/>
            <person name="Song Z."/>
        </authorList>
    </citation>
    <scope>NUCLEOTIDE SEQUENCE [LARGE SCALE GENOMIC DNA]</scope>
    <source>
        <strain evidence="3 4">XY-J91</strain>
    </source>
</reference>
<organism evidence="3 4">
    <name type="scientific">Algoriphagus kandeliae</name>
    <dbReference type="NCBI Taxonomy" id="2562278"/>
    <lineage>
        <taxon>Bacteria</taxon>
        <taxon>Pseudomonadati</taxon>
        <taxon>Bacteroidota</taxon>
        <taxon>Cytophagia</taxon>
        <taxon>Cytophagales</taxon>
        <taxon>Cyclobacteriaceae</taxon>
        <taxon>Algoriphagus</taxon>
    </lineage>
</organism>
<evidence type="ECO:0000313" key="4">
    <source>
        <dbReference type="Proteomes" id="UP000297647"/>
    </source>
</evidence>
<dbReference type="EMBL" id="SPSB01000001">
    <property type="protein sequence ID" value="TFV97192.1"/>
    <property type="molecule type" value="Genomic_DNA"/>
</dbReference>
<dbReference type="Gene3D" id="2.160.10.10">
    <property type="entry name" value="Hexapeptide repeat proteins"/>
    <property type="match status" value="1"/>
</dbReference>
<accession>A0A4Y9R088</accession>
<dbReference type="RefSeq" id="WP_135069326.1">
    <property type="nucleotide sequence ID" value="NZ_SPSB01000001.1"/>
</dbReference>
<evidence type="ECO:0000313" key="3">
    <source>
        <dbReference type="EMBL" id="TFV97192.1"/>
    </source>
</evidence>
<keyword evidence="4" id="KW-1185">Reference proteome</keyword>
<dbReference type="Pfam" id="PF00132">
    <property type="entry name" value="Hexapep"/>
    <property type="match status" value="1"/>
</dbReference>
<gene>
    <name evidence="3" type="ORF">E4S40_00620</name>
</gene>
<dbReference type="InterPro" id="IPR050179">
    <property type="entry name" value="Trans_hexapeptide_repeat"/>
</dbReference>
<dbReference type="Gene3D" id="3.40.50.20">
    <property type="match status" value="1"/>
</dbReference>
<protein>
    <submittedName>
        <fullName evidence="3">Hexapeptide transferase</fullName>
    </submittedName>
</protein>
<dbReference type="AlphaFoldDB" id="A0A4Y9R088"/>
<evidence type="ECO:0000256" key="1">
    <source>
        <dbReference type="ARBA" id="ARBA00007274"/>
    </source>
</evidence>
<comment type="caution">
    <text evidence="3">The sequence shown here is derived from an EMBL/GenBank/DDBJ whole genome shotgun (WGS) entry which is preliminary data.</text>
</comment>
<dbReference type="Proteomes" id="UP000297647">
    <property type="component" value="Unassembled WGS sequence"/>
</dbReference>
<comment type="similarity">
    <text evidence="1">Belongs to the transferase hexapeptide repeat family.</text>
</comment>
<dbReference type="GO" id="GO:0016740">
    <property type="term" value="F:transferase activity"/>
    <property type="evidence" value="ECO:0007669"/>
    <property type="project" value="UniProtKB-KW"/>
</dbReference>
<feature type="domain" description="PglD N-terminal" evidence="2">
    <location>
        <begin position="2"/>
        <end position="78"/>
    </location>
</feature>
<dbReference type="PANTHER" id="PTHR43300">
    <property type="entry name" value="ACETYLTRANSFERASE"/>
    <property type="match status" value="1"/>
</dbReference>
<dbReference type="SUPFAM" id="SSF51161">
    <property type="entry name" value="Trimeric LpxA-like enzymes"/>
    <property type="match status" value="1"/>
</dbReference>
<name>A0A4Y9R088_9BACT</name>
<sequence length="201" mass="21191">MVIAGAGGHGLEVLQLLKGTGLNEKDILFFDEDKKKEGLSLGGMPVITSLKSLSEVFKKDSRFCLGVGNPNSRKSLFSILKSEGGDFVGLKGEYSISSIENELEFDLFPFSFLGPEVLIEKGVLINTRAHIHHNCFVGEFSEISPGAMLLGGAKVGKSCRIGAGAIILPGVELGDEVVVGAGAVVTRNQSSGKKIMGVPAR</sequence>
<dbReference type="OrthoDB" id="708224at2"/>
<evidence type="ECO:0000259" key="2">
    <source>
        <dbReference type="Pfam" id="PF17836"/>
    </source>
</evidence>
<dbReference type="PANTHER" id="PTHR43300:SF7">
    <property type="entry name" value="UDP-N-ACETYLBACILLOSAMINE N-ACETYLTRANSFERASE"/>
    <property type="match status" value="1"/>
</dbReference>
<dbReference type="InterPro" id="IPR001451">
    <property type="entry name" value="Hexapep"/>
</dbReference>
<proteinExistence type="inferred from homology"/>